<keyword evidence="2" id="KW-1185">Reference proteome</keyword>
<name>A0A974RYV3_9GAMM</name>
<accession>A0A974RYV3</accession>
<dbReference type="PIRSF" id="PIRSF030820">
    <property type="entry name" value="UCP030820"/>
    <property type="match status" value="1"/>
</dbReference>
<evidence type="ECO:0000313" key="2">
    <source>
        <dbReference type="Proteomes" id="UP000595278"/>
    </source>
</evidence>
<sequence>MQKIIKDAQIVNDNWHLLANDISLEDIANCDDVIVPLNLWQEHKQLLQKRDGQTAVWLDSSQEIEVLADDLATLPLIALEFPAFTDGRHYSSARILRDRYQYKGEVRAIGDVLKDQLFAMQRCGFNAFAVKADKDIENALLSLNDFTETYQGATDQPLPLFRRR</sequence>
<dbReference type="EMBL" id="CP067393">
    <property type="protein sequence ID" value="QQP86329.1"/>
    <property type="molecule type" value="Genomic_DNA"/>
</dbReference>
<dbReference type="AlphaFoldDB" id="A0A974RYV3"/>
<dbReference type="KEGG" id="eaz:JHT90_03550"/>
<evidence type="ECO:0000313" key="1">
    <source>
        <dbReference type="EMBL" id="QQP86329.1"/>
    </source>
</evidence>
<organism evidence="1 2">
    <name type="scientific">Entomomonas asaccharolytica</name>
    <dbReference type="NCBI Taxonomy" id="2785331"/>
    <lineage>
        <taxon>Bacteria</taxon>
        <taxon>Pseudomonadati</taxon>
        <taxon>Pseudomonadota</taxon>
        <taxon>Gammaproteobacteria</taxon>
        <taxon>Pseudomonadales</taxon>
        <taxon>Pseudomonadaceae</taxon>
        <taxon>Entomomonas</taxon>
    </lineage>
</organism>
<proteinExistence type="predicted"/>
<dbReference type="Pfam" id="PF06073">
    <property type="entry name" value="DUF934"/>
    <property type="match status" value="1"/>
</dbReference>
<dbReference type="RefSeq" id="WP_201094183.1">
    <property type="nucleotide sequence ID" value="NZ_CP067393.1"/>
</dbReference>
<dbReference type="Proteomes" id="UP000595278">
    <property type="component" value="Chromosome"/>
</dbReference>
<reference evidence="1 2" key="1">
    <citation type="submission" date="2021-01" db="EMBL/GenBank/DDBJ databases">
        <title>Entomomonas sp. F2A isolated from a house cricket (Acheta domesticus).</title>
        <authorList>
            <person name="Spergser J."/>
            <person name="Busse H.-J."/>
        </authorList>
    </citation>
    <scope>NUCLEOTIDE SEQUENCE [LARGE SCALE GENOMIC DNA]</scope>
    <source>
        <strain evidence="1 2">F2A</strain>
    </source>
</reference>
<protein>
    <submittedName>
        <fullName evidence="1">DUF934 domain-containing protein</fullName>
    </submittedName>
</protein>
<dbReference type="InterPro" id="IPR008318">
    <property type="entry name" value="UCP030820"/>
</dbReference>
<gene>
    <name evidence="1" type="ORF">JHT90_03550</name>
</gene>